<dbReference type="Proteomes" id="UP001165121">
    <property type="component" value="Unassembled WGS sequence"/>
</dbReference>
<dbReference type="EMBL" id="BSXT01005058">
    <property type="protein sequence ID" value="GMF59545.1"/>
    <property type="molecule type" value="Genomic_DNA"/>
</dbReference>
<proteinExistence type="predicted"/>
<dbReference type="AlphaFoldDB" id="A0A9W6YCQ7"/>
<evidence type="ECO:0000313" key="1">
    <source>
        <dbReference type="EMBL" id="GMF59545.1"/>
    </source>
</evidence>
<evidence type="ECO:0000313" key="2">
    <source>
        <dbReference type="Proteomes" id="UP001165121"/>
    </source>
</evidence>
<dbReference type="PANTHER" id="PTHR40866:SF1">
    <property type="entry name" value="BED-TYPE DOMAIN-CONTAINING PROTEIN"/>
    <property type="match status" value="1"/>
</dbReference>
<comment type="caution">
    <text evidence="1">The sequence shown here is derived from an EMBL/GenBank/DDBJ whole genome shotgun (WGS) entry which is preliminary data.</text>
</comment>
<dbReference type="OrthoDB" id="111902at2759"/>
<reference evidence="1" key="1">
    <citation type="submission" date="2023-04" db="EMBL/GenBank/DDBJ databases">
        <title>Phytophthora fragariaefolia NBRC 109709.</title>
        <authorList>
            <person name="Ichikawa N."/>
            <person name="Sato H."/>
            <person name="Tonouchi N."/>
        </authorList>
    </citation>
    <scope>NUCLEOTIDE SEQUENCE</scope>
    <source>
        <strain evidence="1">NBRC 109709</strain>
    </source>
</reference>
<sequence>MVERYIRIRPDIKKREAVEELVPTGRTHRKLVALFEHLKKFESINKRLQRDDSSMDDVRVMSDTLIAEYPRVVEHIKDAEKIVHTPSFECVIVKVIMGAALSPTATETLKRFVVAGPAEKKRKEREDDYASLLLQGKTKKGRQPAPTRHYAPLVNIIPPTPNKVERLFTQCRLVLTPQWSSMSPANFEQLAFLRANREMWDVTMVVSVRERKVC</sequence>
<accession>A0A9W6YCQ7</accession>
<organism evidence="1 2">
    <name type="scientific">Phytophthora fragariaefolia</name>
    <dbReference type="NCBI Taxonomy" id="1490495"/>
    <lineage>
        <taxon>Eukaryota</taxon>
        <taxon>Sar</taxon>
        <taxon>Stramenopiles</taxon>
        <taxon>Oomycota</taxon>
        <taxon>Peronosporomycetes</taxon>
        <taxon>Peronosporales</taxon>
        <taxon>Peronosporaceae</taxon>
        <taxon>Phytophthora</taxon>
    </lineage>
</organism>
<dbReference type="PANTHER" id="PTHR40866">
    <property type="entry name" value="BED-TYPE DOMAIN-CONTAINING PROTEIN"/>
    <property type="match status" value="1"/>
</dbReference>
<name>A0A9W6YCQ7_9STRA</name>
<keyword evidence="2" id="KW-1185">Reference proteome</keyword>
<protein>
    <submittedName>
        <fullName evidence="1">Unnamed protein product</fullName>
    </submittedName>
</protein>
<gene>
    <name evidence="1" type="ORF">Pfra01_002574800</name>
</gene>